<dbReference type="Pfam" id="PF00337">
    <property type="entry name" value="Gal-bind_lectin"/>
    <property type="match status" value="1"/>
</dbReference>
<name>A0A1I7YRS3_9BILA</name>
<protein>
    <recommendedName>
        <fullName evidence="2">Galectin</fullName>
    </recommendedName>
</protein>
<reference evidence="5" key="1">
    <citation type="submission" date="2016-11" db="UniProtKB">
        <authorList>
            <consortium name="WormBaseParasite"/>
        </authorList>
    </citation>
    <scope>IDENTIFICATION</scope>
</reference>
<dbReference type="CDD" id="cd00070">
    <property type="entry name" value="GLECT"/>
    <property type="match status" value="1"/>
</dbReference>
<dbReference type="InterPro" id="IPR013320">
    <property type="entry name" value="ConA-like_dom_sf"/>
</dbReference>
<dbReference type="PROSITE" id="PS51304">
    <property type="entry name" value="GALECTIN"/>
    <property type="match status" value="1"/>
</dbReference>
<dbReference type="Gene3D" id="2.60.120.200">
    <property type="match status" value="1"/>
</dbReference>
<accession>A0A1I7YRS3</accession>
<dbReference type="InterPro" id="IPR044156">
    <property type="entry name" value="Galectin-like"/>
</dbReference>
<evidence type="ECO:0000313" key="5">
    <source>
        <dbReference type="WBParaSite" id="L893_g19055.t1"/>
    </source>
</evidence>
<dbReference type="AlphaFoldDB" id="A0A1I7YRS3"/>
<dbReference type="SUPFAM" id="SSF49899">
    <property type="entry name" value="Concanavalin A-like lectins/glucanases"/>
    <property type="match status" value="1"/>
</dbReference>
<dbReference type="PANTHER" id="PTHR11346">
    <property type="entry name" value="GALECTIN"/>
    <property type="match status" value="1"/>
</dbReference>
<organism evidence="4 5">
    <name type="scientific">Steinernema glaseri</name>
    <dbReference type="NCBI Taxonomy" id="37863"/>
    <lineage>
        <taxon>Eukaryota</taxon>
        <taxon>Metazoa</taxon>
        <taxon>Ecdysozoa</taxon>
        <taxon>Nematoda</taxon>
        <taxon>Chromadorea</taxon>
        <taxon>Rhabditida</taxon>
        <taxon>Tylenchina</taxon>
        <taxon>Panagrolaimomorpha</taxon>
        <taxon>Strongyloidoidea</taxon>
        <taxon>Steinernematidae</taxon>
        <taxon>Steinernema</taxon>
    </lineage>
</organism>
<evidence type="ECO:0000313" key="4">
    <source>
        <dbReference type="Proteomes" id="UP000095287"/>
    </source>
</evidence>
<keyword evidence="1 2" id="KW-0430">Lectin</keyword>
<dbReference type="SMART" id="SM00908">
    <property type="entry name" value="Gal-bind_lectin"/>
    <property type="match status" value="1"/>
</dbReference>
<proteinExistence type="predicted"/>
<dbReference type="Proteomes" id="UP000095287">
    <property type="component" value="Unplaced"/>
</dbReference>
<feature type="domain" description="Galectin" evidence="3">
    <location>
        <begin position="24"/>
        <end position="153"/>
    </location>
</feature>
<keyword evidence="4" id="KW-1185">Reference proteome</keyword>
<dbReference type="InterPro" id="IPR001079">
    <property type="entry name" value="Galectin_CRD"/>
</dbReference>
<sequence>MAIGQGIGANGVSFAKEYFNVSTPFQANVNGFSFPQRIRIVGIPIHGHTKRFAVNLRANNGDIIFHFNPRFDEHVVVRNSTRNGVWQREERFEANFPFHHNRVCTLEFVAEDTSVSVYHNGVFFTSFELRDSCFQIRDVQVEGDVEVHSVHITQI</sequence>
<dbReference type="SMART" id="SM00276">
    <property type="entry name" value="GLECT"/>
    <property type="match status" value="1"/>
</dbReference>
<evidence type="ECO:0000256" key="2">
    <source>
        <dbReference type="RuleBase" id="RU102079"/>
    </source>
</evidence>
<evidence type="ECO:0000256" key="1">
    <source>
        <dbReference type="ARBA" id="ARBA00022734"/>
    </source>
</evidence>
<evidence type="ECO:0000259" key="3">
    <source>
        <dbReference type="PROSITE" id="PS51304"/>
    </source>
</evidence>
<dbReference type="GO" id="GO:0030246">
    <property type="term" value="F:carbohydrate binding"/>
    <property type="evidence" value="ECO:0007669"/>
    <property type="project" value="UniProtKB-UniRule"/>
</dbReference>
<dbReference type="WBParaSite" id="L893_g19055.t1">
    <property type="protein sequence ID" value="L893_g19055.t1"/>
    <property type="gene ID" value="L893_g19055"/>
</dbReference>
<dbReference type="PANTHER" id="PTHR11346:SF173">
    <property type="entry name" value="GALECTIN"/>
    <property type="match status" value="1"/>
</dbReference>
<dbReference type="GO" id="GO:0016936">
    <property type="term" value="F:galactoside binding"/>
    <property type="evidence" value="ECO:0007669"/>
    <property type="project" value="TreeGrafter"/>
</dbReference>